<dbReference type="InterPro" id="IPR001054">
    <property type="entry name" value="A/G_cyclase"/>
</dbReference>
<accession>A0ABS3N7W3</accession>
<proteinExistence type="predicted"/>
<evidence type="ECO:0000259" key="1">
    <source>
        <dbReference type="PROSITE" id="PS50125"/>
    </source>
</evidence>
<dbReference type="RefSeq" id="WP_207981267.1">
    <property type="nucleotide sequence ID" value="NZ_JAGDEL010000022.1"/>
</dbReference>
<evidence type="ECO:0000313" key="2">
    <source>
        <dbReference type="EMBL" id="MBO1514347.1"/>
    </source>
</evidence>
<dbReference type="Proteomes" id="UP000663981">
    <property type="component" value="Unassembled WGS sequence"/>
</dbReference>
<organism evidence="2 3">
    <name type="scientific">Metabacillus bambusae</name>
    <dbReference type="NCBI Taxonomy" id="2795218"/>
    <lineage>
        <taxon>Bacteria</taxon>
        <taxon>Bacillati</taxon>
        <taxon>Bacillota</taxon>
        <taxon>Bacilli</taxon>
        <taxon>Bacillales</taxon>
        <taxon>Bacillaceae</taxon>
        <taxon>Metabacillus</taxon>
    </lineage>
</organism>
<dbReference type="Gene3D" id="1.25.40.10">
    <property type="entry name" value="Tetratricopeptide repeat domain"/>
    <property type="match status" value="1"/>
</dbReference>
<dbReference type="SUPFAM" id="SSF55073">
    <property type="entry name" value="Nucleotide cyclase"/>
    <property type="match status" value="1"/>
</dbReference>
<dbReference type="SUPFAM" id="SSF48452">
    <property type="entry name" value="TPR-like"/>
    <property type="match status" value="1"/>
</dbReference>
<reference evidence="2 3" key="1">
    <citation type="submission" date="2021-03" db="EMBL/GenBank/DDBJ databases">
        <title>Whole genome sequence of Metabacillus bambusae BG109.</title>
        <authorList>
            <person name="Jeong J.W."/>
        </authorList>
    </citation>
    <scope>NUCLEOTIDE SEQUENCE [LARGE SCALE GENOMIC DNA]</scope>
    <source>
        <strain evidence="2 3">BG109</strain>
    </source>
</reference>
<name>A0ABS3N7W3_9BACI</name>
<dbReference type="PROSITE" id="PS50125">
    <property type="entry name" value="GUANYLATE_CYCLASE_2"/>
    <property type="match status" value="1"/>
</dbReference>
<comment type="caution">
    <text evidence="2">The sequence shown here is derived from an EMBL/GenBank/DDBJ whole genome shotgun (WGS) entry which is preliminary data.</text>
</comment>
<gene>
    <name evidence="2" type="ORF">I7822_22235</name>
</gene>
<dbReference type="InterPro" id="IPR046880">
    <property type="entry name" value="TPR-S"/>
</dbReference>
<dbReference type="InterPro" id="IPR011990">
    <property type="entry name" value="TPR-like_helical_dom_sf"/>
</dbReference>
<keyword evidence="3" id="KW-1185">Reference proteome</keyword>
<protein>
    <recommendedName>
        <fullName evidence="1">Guanylate cyclase domain-containing protein</fullName>
    </recommendedName>
</protein>
<dbReference type="EMBL" id="JAGDEL010000022">
    <property type="protein sequence ID" value="MBO1514347.1"/>
    <property type="molecule type" value="Genomic_DNA"/>
</dbReference>
<feature type="domain" description="Guanylate cyclase" evidence="1">
    <location>
        <begin position="7"/>
        <end position="121"/>
    </location>
</feature>
<dbReference type="Pfam" id="PF20308">
    <property type="entry name" value="TPR-S"/>
    <property type="match status" value="1"/>
</dbReference>
<sequence length="490" mass="57293">MRDFNGFIIFADLKGFSSMGIEGFESFEYTLRPLSHELSEYKTKARVWNTWGDALVAVFKDGIDAVNLMITYRDFFRKNRSLQLEPRIAGHHGNMLIFNDPMLNNTENVIGKSVNTAARIEPITFPGEIYVSEDFKRMFIEEKDGAKLKDPYYEFGFHDLLEWDLPKNHGIIHLYRLFHIKEEAWNINELFIKKQNKTLDDLFSQLDVNAEIKAANKAPIISQLKQMNSKEEVLNHLNGHLEINKIDQQSGPQLIAFARVYIDIGEYEQAIKLIEEAQKWRKVIKDQIEIFPLKENPDILKLKAHCLSKNKKYVDAKKILYGLLQSNPEDNDTICSLAAQLKREAFTNKDDEFHLDTEMLTESLHLYLEAFRKQGDYYPAINAAYIQKILGHSDGWHLSSYIFNTWSEDTGKDWWIDSTLAETQLLLGEFKFAYNRMTRAIAQHKPKFFEKHATKDQIESYIEIMNKREKIKKPTDKEQEYIKNLLDRLS</sequence>
<dbReference type="InterPro" id="IPR029787">
    <property type="entry name" value="Nucleotide_cyclase"/>
</dbReference>
<evidence type="ECO:0000313" key="3">
    <source>
        <dbReference type="Proteomes" id="UP000663981"/>
    </source>
</evidence>
<dbReference type="Gene3D" id="3.30.70.1230">
    <property type="entry name" value="Nucleotide cyclase"/>
    <property type="match status" value="1"/>
</dbReference>